<evidence type="ECO:0000313" key="2">
    <source>
        <dbReference type="Proteomes" id="UP000265080"/>
    </source>
</evidence>
<protein>
    <submittedName>
        <fullName evidence="1">Uncharacterized protein</fullName>
    </submittedName>
</protein>
<evidence type="ECO:0000313" key="1">
    <source>
        <dbReference type="Ensembl" id="ENSAPEP00000009035.1"/>
    </source>
</evidence>
<dbReference type="AlphaFoldDB" id="A0A3P8SAD2"/>
<dbReference type="Ensembl" id="ENSAPET00000009285.1">
    <property type="protein sequence ID" value="ENSAPEP00000009035.1"/>
    <property type="gene ID" value="ENSAPEG00000006495.1"/>
</dbReference>
<accession>A0A3P8SAD2</accession>
<reference evidence="1" key="2">
    <citation type="submission" date="2025-08" db="UniProtKB">
        <authorList>
            <consortium name="Ensembl"/>
        </authorList>
    </citation>
    <scope>IDENTIFICATION</scope>
</reference>
<dbReference type="Proteomes" id="UP000265080">
    <property type="component" value="Chromosome 2"/>
</dbReference>
<name>A0A3P8SAD2_AMPPE</name>
<dbReference type="OMA" id="CHIMEEK"/>
<sequence length="80" mass="9011">MLHFLSGSILSLGWTNSCRSFSKLTRLTTLTELQYVLILRSFQEKCIPEHCFHVCHIMEEKVSPCRPGSGLVGLVALSRC</sequence>
<organism evidence="1 2">
    <name type="scientific">Amphiprion percula</name>
    <name type="common">Orange clownfish</name>
    <name type="synonym">Lutjanus percula</name>
    <dbReference type="NCBI Taxonomy" id="161767"/>
    <lineage>
        <taxon>Eukaryota</taxon>
        <taxon>Metazoa</taxon>
        <taxon>Chordata</taxon>
        <taxon>Craniata</taxon>
        <taxon>Vertebrata</taxon>
        <taxon>Euteleostomi</taxon>
        <taxon>Actinopterygii</taxon>
        <taxon>Neopterygii</taxon>
        <taxon>Teleostei</taxon>
        <taxon>Neoteleostei</taxon>
        <taxon>Acanthomorphata</taxon>
        <taxon>Ovalentaria</taxon>
        <taxon>Pomacentridae</taxon>
        <taxon>Amphiprion</taxon>
    </lineage>
</organism>
<reference evidence="1 2" key="1">
    <citation type="submission" date="2018-03" db="EMBL/GenBank/DDBJ databases">
        <title>Finding Nemo's genes: A chromosome-scale reference assembly of the genome of the orange clownfish Amphiprion percula.</title>
        <authorList>
            <person name="Lehmann R."/>
        </authorList>
    </citation>
    <scope>NUCLEOTIDE SEQUENCE</scope>
</reference>
<keyword evidence="2" id="KW-1185">Reference proteome</keyword>
<reference evidence="1" key="3">
    <citation type="submission" date="2025-09" db="UniProtKB">
        <authorList>
            <consortium name="Ensembl"/>
        </authorList>
    </citation>
    <scope>IDENTIFICATION</scope>
</reference>
<proteinExistence type="predicted"/>